<proteinExistence type="predicted"/>
<feature type="transmembrane region" description="Helical" evidence="1">
    <location>
        <begin position="270"/>
        <end position="290"/>
    </location>
</feature>
<feature type="transmembrane region" description="Helical" evidence="1">
    <location>
        <begin position="242"/>
        <end position="263"/>
    </location>
</feature>
<accession>D3BRV2</accession>
<dbReference type="Proteomes" id="UP000001396">
    <property type="component" value="Unassembled WGS sequence"/>
</dbReference>
<organism evidence="2 3">
    <name type="scientific">Heterostelium pallidum (strain ATCC 26659 / Pp 5 / PN500)</name>
    <name type="common">Cellular slime mold</name>
    <name type="synonym">Polysphondylium pallidum</name>
    <dbReference type="NCBI Taxonomy" id="670386"/>
    <lineage>
        <taxon>Eukaryota</taxon>
        <taxon>Amoebozoa</taxon>
        <taxon>Evosea</taxon>
        <taxon>Eumycetozoa</taxon>
        <taxon>Dictyostelia</taxon>
        <taxon>Acytosteliales</taxon>
        <taxon>Acytosteliaceae</taxon>
        <taxon>Heterostelium</taxon>
    </lineage>
</organism>
<evidence type="ECO:0000313" key="2">
    <source>
        <dbReference type="EMBL" id="EFA76134.1"/>
    </source>
</evidence>
<evidence type="ECO:0000313" key="3">
    <source>
        <dbReference type="Proteomes" id="UP000001396"/>
    </source>
</evidence>
<evidence type="ECO:0000256" key="1">
    <source>
        <dbReference type="SAM" id="Phobius"/>
    </source>
</evidence>
<dbReference type="GeneID" id="31366183"/>
<keyword evidence="3" id="KW-1185">Reference proteome</keyword>
<comment type="caution">
    <text evidence="2">The sequence shown here is derived from an EMBL/GenBank/DDBJ whole genome shotgun (WGS) entry which is preliminary data.</text>
</comment>
<keyword evidence="1" id="KW-0812">Transmembrane</keyword>
<protein>
    <submittedName>
        <fullName evidence="2">Uncharacterized protein</fullName>
    </submittedName>
</protein>
<keyword evidence="1" id="KW-0472">Membrane</keyword>
<dbReference type="AlphaFoldDB" id="D3BRV2"/>
<dbReference type="EMBL" id="ADBJ01000050">
    <property type="protein sequence ID" value="EFA76134.1"/>
    <property type="molecule type" value="Genomic_DNA"/>
</dbReference>
<reference evidence="2 3" key="1">
    <citation type="journal article" date="2011" name="Genome Res.">
        <title>Phylogeny-wide analysis of social amoeba genomes highlights ancient origins for complex intercellular communication.</title>
        <authorList>
            <person name="Heidel A.J."/>
            <person name="Lawal H.M."/>
            <person name="Felder M."/>
            <person name="Schilde C."/>
            <person name="Helps N.R."/>
            <person name="Tunggal B."/>
            <person name="Rivero F."/>
            <person name="John U."/>
            <person name="Schleicher M."/>
            <person name="Eichinger L."/>
            <person name="Platzer M."/>
            <person name="Noegel A.A."/>
            <person name="Schaap P."/>
            <person name="Gloeckner G."/>
        </authorList>
    </citation>
    <scope>NUCLEOTIDE SEQUENCE [LARGE SCALE GENOMIC DNA]</scope>
    <source>
        <strain evidence="3">ATCC 26659 / Pp 5 / PN500</strain>
    </source>
</reference>
<keyword evidence="1" id="KW-1133">Transmembrane helix</keyword>
<feature type="transmembrane region" description="Helical" evidence="1">
    <location>
        <begin position="296"/>
        <end position="316"/>
    </location>
</feature>
<sequence>MDTPSVKLNIPQITSHVEDASTPKANKKVFKFIQVPDYTGAGIIHVKVKNYNTTNVSIMLYCLEDNHDTNMTLTYTTTIPCTTARHYRYTPTQMTCAAYYAILVHNQQSYPATLPASNIMSFPGYMVFAASGPYTPPDVVTSVNTGVKSWVTSQQDSSLKRLTTGDDPQLPSLTQTISELKTSGVPANFFTTDVTNNLQILLNQYNDSFTQLKAAVKANGPHATIATKHDQSVSWGCWWCQVGFGIIITLLTCAITVALLALIPTGFGAAAAGGIAAYLVVWFDLAAATASTVATGLISTVVTVGSVSIGTILLNLPNLICEAIGTCK</sequence>
<name>D3BRV2_HETP5</name>
<gene>
    <name evidence="2" type="ORF">PPL_10714</name>
</gene>
<dbReference type="InParanoid" id="D3BRV2"/>
<dbReference type="RefSeq" id="XP_020428268.1">
    <property type="nucleotide sequence ID" value="XM_020581481.1"/>
</dbReference>